<dbReference type="EMBL" id="BPLQ01006393">
    <property type="protein sequence ID" value="GIY22044.1"/>
    <property type="molecule type" value="Genomic_DNA"/>
</dbReference>
<name>A0AAV4RN39_9ARAC</name>
<reference evidence="1 2" key="1">
    <citation type="submission" date="2021-06" db="EMBL/GenBank/DDBJ databases">
        <title>Caerostris darwini draft genome.</title>
        <authorList>
            <person name="Kono N."/>
            <person name="Arakawa K."/>
        </authorList>
    </citation>
    <scope>NUCLEOTIDE SEQUENCE [LARGE SCALE GENOMIC DNA]</scope>
</reference>
<accession>A0AAV4RN39</accession>
<evidence type="ECO:0000313" key="1">
    <source>
        <dbReference type="EMBL" id="GIY22044.1"/>
    </source>
</evidence>
<dbReference type="AlphaFoldDB" id="A0AAV4RN39"/>
<organism evidence="1 2">
    <name type="scientific">Caerostris darwini</name>
    <dbReference type="NCBI Taxonomy" id="1538125"/>
    <lineage>
        <taxon>Eukaryota</taxon>
        <taxon>Metazoa</taxon>
        <taxon>Ecdysozoa</taxon>
        <taxon>Arthropoda</taxon>
        <taxon>Chelicerata</taxon>
        <taxon>Arachnida</taxon>
        <taxon>Araneae</taxon>
        <taxon>Araneomorphae</taxon>
        <taxon>Entelegynae</taxon>
        <taxon>Araneoidea</taxon>
        <taxon>Araneidae</taxon>
        <taxon>Caerostris</taxon>
    </lineage>
</organism>
<comment type="caution">
    <text evidence="1">The sequence shown here is derived from an EMBL/GenBank/DDBJ whole genome shotgun (WGS) entry which is preliminary data.</text>
</comment>
<evidence type="ECO:0000313" key="2">
    <source>
        <dbReference type="Proteomes" id="UP001054837"/>
    </source>
</evidence>
<keyword evidence="2" id="KW-1185">Reference proteome</keyword>
<gene>
    <name evidence="1" type="ORF">CDAR_546321</name>
</gene>
<protein>
    <submittedName>
        <fullName evidence="1">Uncharacterized protein</fullName>
    </submittedName>
</protein>
<sequence>MQQHIFLFLEECMTKKARAILRIARHIVSGGSKKVERSEHGRRSVPEKYGHELHHFRRMSDWQISVHFMRVPKQVQCAAEQNSWKKCHFSTVVFRLDFATLLSQWNKRRSTTAEDKTHLDKLVKKETHKEKKFGGSCVAVSEELQHYKIPLPRNEIRLATRIGLWGI</sequence>
<proteinExistence type="predicted"/>
<dbReference type="Proteomes" id="UP001054837">
    <property type="component" value="Unassembled WGS sequence"/>
</dbReference>